<dbReference type="OMA" id="TESIWAK"/>
<dbReference type="CDD" id="cd07816">
    <property type="entry name" value="Bet_v1-like"/>
    <property type="match status" value="1"/>
</dbReference>
<dbReference type="SUPFAM" id="SSF55961">
    <property type="entry name" value="Bet v1-like"/>
    <property type="match status" value="1"/>
</dbReference>
<dbReference type="InterPro" id="IPR052006">
    <property type="entry name" value="MLP-like"/>
</dbReference>
<dbReference type="Proteomes" id="UP000655225">
    <property type="component" value="Unassembled WGS sequence"/>
</dbReference>
<dbReference type="InterPro" id="IPR023393">
    <property type="entry name" value="START-like_dom_sf"/>
</dbReference>
<protein>
    <recommendedName>
        <fullName evidence="2">Bet v I/Major latex protein domain-containing protein</fullName>
    </recommendedName>
</protein>
<dbReference type="PANTHER" id="PTHR31338:SF16">
    <property type="entry name" value="POLYKETIDE CYCLASE_DEHYDRASE AND LIPID TRANSPORT SUPERFAMILY PROTEIN"/>
    <property type="match status" value="1"/>
</dbReference>
<sequence>MATISKIEIPIKTSADKFYGIFRHNISHLVDVLPDHYKGMEVVEGDGKTEGSVRHWNFHLGTPMVVKERIGAIDDENKSITFCVFEGDINTHYSTFNATMQVCTEGDGSLVKWSLEFEKTNEEVPHPEHFMELFEKITKEMDAHLLKA</sequence>
<dbReference type="InterPro" id="IPR000916">
    <property type="entry name" value="Bet_v_I/MLP"/>
</dbReference>
<dbReference type="Pfam" id="PF00407">
    <property type="entry name" value="Bet_v_1"/>
    <property type="match status" value="1"/>
</dbReference>
<dbReference type="GO" id="GO:0006952">
    <property type="term" value="P:defense response"/>
    <property type="evidence" value="ECO:0007669"/>
    <property type="project" value="InterPro"/>
</dbReference>
<feature type="domain" description="Bet v I/Major latex protein" evidence="2">
    <location>
        <begin position="1"/>
        <end position="148"/>
    </location>
</feature>
<gene>
    <name evidence="3" type="ORF">HHK36_006772</name>
</gene>
<dbReference type="SMART" id="SM01037">
    <property type="entry name" value="Bet_v_1"/>
    <property type="match status" value="1"/>
</dbReference>
<keyword evidence="4" id="KW-1185">Reference proteome</keyword>
<evidence type="ECO:0000313" key="4">
    <source>
        <dbReference type="Proteomes" id="UP000655225"/>
    </source>
</evidence>
<dbReference type="OrthoDB" id="1567931at2759"/>
<dbReference type="AlphaFoldDB" id="A0A834ZHS8"/>
<comment type="caution">
    <text evidence="3">The sequence shown here is derived from an EMBL/GenBank/DDBJ whole genome shotgun (WGS) entry which is preliminary data.</text>
</comment>
<dbReference type="EMBL" id="JABCRI010000004">
    <property type="protein sequence ID" value="KAF8407639.1"/>
    <property type="molecule type" value="Genomic_DNA"/>
</dbReference>
<evidence type="ECO:0000313" key="3">
    <source>
        <dbReference type="EMBL" id="KAF8407639.1"/>
    </source>
</evidence>
<dbReference type="PANTHER" id="PTHR31338">
    <property type="entry name" value="POLYKETIDE CYCLASE/DEHYDRASE AND LIPID TRANSPORT SUPERFAMILY PROTEIN"/>
    <property type="match status" value="1"/>
</dbReference>
<proteinExistence type="inferred from homology"/>
<accession>A0A834ZHS8</accession>
<evidence type="ECO:0000259" key="2">
    <source>
        <dbReference type="SMART" id="SM01037"/>
    </source>
</evidence>
<dbReference type="Gene3D" id="3.30.530.20">
    <property type="match status" value="1"/>
</dbReference>
<reference evidence="3 4" key="1">
    <citation type="submission" date="2020-04" db="EMBL/GenBank/DDBJ databases">
        <title>Plant Genome Project.</title>
        <authorList>
            <person name="Zhang R.-G."/>
        </authorList>
    </citation>
    <scope>NUCLEOTIDE SEQUENCE [LARGE SCALE GENOMIC DNA]</scope>
    <source>
        <strain evidence="3">YNK0</strain>
        <tissue evidence="3">Leaf</tissue>
    </source>
</reference>
<name>A0A834ZHS8_TETSI</name>
<evidence type="ECO:0000256" key="1">
    <source>
        <dbReference type="ARBA" id="ARBA00038242"/>
    </source>
</evidence>
<comment type="similarity">
    <text evidence="1">Belongs to the MLP family.</text>
</comment>
<organism evidence="3 4">
    <name type="scientific">Tetracentron sinense</name>
    <name type="common">Spur-leaf</name>
    <dbReference type="NCBI Taxonomy" id="13715"/>
    <lineage>
        <taxon>Eukaryota</taxon>
        <taxon>Viridiplantae</taxon>
        <taxon>Streptophyta</taxon>
        <taxon>Embryophyta</taxon>
        <taxon>Tracheophyta</taxon>
        <taxon>Spermatophyta</taxon>
        <taxon>Magnoliopsida</taxon>
        <taxon>Trochodendrales</taxon>
        <taxon>Trochodendraceae</taxon>
        <taxon>Tetracentron</taxon>
    </lineage>
</organism>